<dbReference type="Proteomes" id="UP001151582">
    <property type="component" value="Unassembled WGS sequence"/>
</dbReference>
<comment type="caution">
    <text evidence="1">The sequence shown here is derived from an EMBL/GenBank/DDBJ whole genome shotgun (WGS) entry which is preliminary data.</text>
</comment>
<keyword evidence="2" id="KW-1185">Reference proteome</keyword>
<reference evidence="1" key="1">
    <citation type="submission" date="2022-07" db="EMBL/GenBank/DDBJ databases">
        <title>Phylogenomic reconstructions and comparative analyses of Kickxellomycotina fungi.</title>
        <authorList>
            <person name="Reynolds N.K."/>
            <person name="Stajich J.E."/>
            <person name="Barry K."/>
            <person name="Grigoriev I.V."/>
            <person name="Crous P."/>
            <person name="Smith M.E."/>
        </authorList>
    </citation>
    <scope>NUCLEOTIDE SEQUENCE</scope>
    <source>
        <strain evidence="1">RSA 567</strain>
    </source>
</reference>
<sequence>MDTLNPQQQRILAELKQIAFTVEEITITLNQAVALTSPGGAFFEAQQRAAAVFDHWAQLLHLEPSSTP</sequence>
<gene>
    <name evidence="1" type="ORF">H4R34_002893</name>
</gene>
<protein>
    <submittedName>
        <fullName evidence="1">Uncharacterized protein</fullName>
    </submittedName>
</protein>
<accession>A0A9W8B111</accession>
<dbReference type="AlphaFoldDB" id="A0A9W8B111"/>
<dbReference type="EMBL" id="JANBQB010000227">
    <property type="protein sequence ID" value="KAJ1979277.1"/>
    <property type="molecule type" value="Genomic_DNA"/>
</dbReference>
<evidence type="ECO:0000313" key="2">
    <source>
        <dbReference type="Proteomes" id="UP001151582"/>
    </source>
</evidence>
<organism evidence="1 2">
    <name type="scientific">Dimargaris verticillata</name>
    <dbReference type="NCBI Taxonomy" id="2761393"/>
    <lineage>
        <taxon>Eukaryota</taxon>
        <taxon>Fungi</taxon>
        <taxon>Fungi incertae sedis</taxon>
        <taxon>Zoopagomycota</taxon>
        <taxon>Kickxellomycotina</taxon>
        <taxon>Dimargaritomycetes</taxon>
        <taxon>Dimargaritales</taxon>
        <taxon>Dimargaritaceae</taxon>
        <taxon>Dimargaris</taxon>
    </lineage>
</organism>
<name>A0A9W8B111_9FUNG</name>
<evidence type="ECO:0000313" key="1">
    <source>
        <dbReference type="EMBL" id="KAJ1979277.1"/>
    </source>
</evidence>
<dbReference type="OrthoDB" id="10534157at2759"/>
<proteinExistence type="predicted"/>